<evidence type="ECO:0000313" key="3">
    <source>
        <dbReference type="Proteomes" id="UP001500936"/>
    </source>
</evidence>
<keyword evidence="1" id="KW-0812">Transmembrane</keyword>
<protein>
    <submittedName>
        <fullName evidence="2">Uncharacterized protein</fullName>
    </submittedName>
</protein>
<feature type="transmembrane region" description="Helical" evidence="1">
    <location>
        <begin position="6"/>
        <end position="27"/>
    </location>
</feature>
<keyword evidence="1" id="KW-0472">Membrane</keyword>
<gene>
    <name evidence="2" type="ORF">GCM10023187_08720</name>
</gene>
<keyword evidence="3" id="KW-1185">Reference proteome</keyword>
<evidence type="ECO:0000256" key="1">
    <source>
        <dbReference type="SAM" id="Phobius"/>
    </source>
</evidence>
<proteinExistence type="predicted"/>
<name>A0ABP8JZV5_9BACT</name>
<dbReference type="Proteomes" id="UP001500936">
    <property type="component" value="Unassembled WGS sequence"/>
</dbReference>
<keyword evidence="1" id="KW-1133">Transmembrane helix</keyword>
<comment type="caution">
    <text evidence="2">The sequence shown here is derived from an EMBL/GenBank/DDBJ whole genome shotgun (WGS) entry which is preliminary data.</text>
</comment>
<organism evidence="2 3">
    <name type="scientific">Nibrella viscosa</name>
    <dbReference type="NCBI Taxonomy" id="1084524"/>
    <lineage>
        <taxon>Bacteria</taxon>
        <taxon>Pseudomonadati</taxon>
        <taxon>Bacteroidota</taxon>
        <taxon>Cytophagia</taxon>
        <taxon>Cytophagales</taxon>
        <taxon>Spirosomataceae</taxon>
        <taxon>Nibrella</taxon>
    </lineage>
</organism>
<evidence type="ECO:0000313" key="2">
    <source>
        <dbReference type="EMBL" id="GAA4398249.1"/>
    </source>
</evidence>
<dbReference type="EMBL" id="BAABHB010000001">
    <property type="protein sequence ID" value="GAA4398249.1"/>
    <property type="molecule type" value="Genomic_DNA"/>
</dbReference>
<accession>A0ABP8JZV5</accession>
<reference evidence="3" key="1">
    <citation type="journal article" date="2019" name="Int. J. Syst. Evol. Microbiol.">
        <title>The Global Catalogue of Microorganisms (GCM) 10K type strain sequencing project: providing services to taxonomists for standard genome sequencing and annotation.</title>
        <authorList>
            <consortium name="The Broad Institute Genomics Platform"/>
            <consortium name="The Broad Institute Genome Sequencing Center for Infectious Disease"/>
            <person name="Wu L."/>
            <person name="Ma J."/>
        </authorList>
    </citation>
    <scope>NUCLEOTIDE SEQUENCE [LARGE SCALE GENOMIC DNA]</scope>
    <source>
        <strain evidence="3">JCM 17925</strain>
    </source>
</reference>
<sequence>MLHPPNIHSVIAAFFVISHPVSLPVLLSGQKMEATDASDVNILVELAATAKAGVGAPVG</sequence>